<dbReference type="EMBL" id="LN609528">
    <property type="protein sequence ID" value="CEF62023.1"/>
    <property type="molecule type" value="Genomic_DNA"/>
</dbReference>
<sequence length="429" mass="50393">MGRCCIEKWKSTQFVYGFKCPTCHTKLNSNDYHPIYDVPYEIFNPVPDFPLRNCLNEEEVAKHYLLDENNHKPIFFKNFEHNFEGSIKFYDVYNEYILIVGIRSSSDNDNQYIELIETNNGIKCFSIKLRSCNCSSLSFNKYQNDCIEFCIGFEDGWLQRSICSQNLSKFNIISEYYSEFGKIHSICYLSEEKFAFSVGKGGVFVCNINNISMTRNWARLHDSKRNIISNLQRFSDTKILGIMNGKIYVFEKDKVSYVLYNVVDTTIINYTVYLPSRILIIFYNKEDVYGNKLNVSQFYELCKIEKLFNDNNENQTKINSNIVAVKRSPSYICRFPTSFKPTLFITKELENYIIYLFIPNIKNKLLKAIRIDNEANCLAEELVENLNDFITILCIGKPQLFIKNILRMQIVVIFKKKLTVLNFYYPINE</sequence>
<dbReference type="SUPFAM" id="SSF50978">
    <property type="entry name" value="WD40 repeat-like"/>
    <property type="match status" value="1"/>
</dbReference>
<dbReference type="AlphaFoldDB" id="A0A090MU66"/>
<dbReference type="Proteomes" id="UP000035682">
    <property type="component" value="Unplaced"/>
</dbReference>
<evidence type="ECO:0000313" key="3">
    <source>
        <dbReference type="WBParaSite" id="SRAE_1000029900.1"/>
    </source>
</evidence>
<dbReference type="CTD" id="36374388"/>
<dbReference type="RefSeq" id="XP_024501225.1">
    <property type="nucleotide sequence ID" value="XM_024647114.1"/>
</dbReference>
<name>A0A090MU66_STRRB</name>
<organism evidence="1">
    <name type="scientific">Strongyloides ratti</name>
    <name type="common">Parasitic roundworm</name>
    <dbReference type="NCBI Taxonomy" id="34506"/>
    <lineage>
        <taxon>Eukaryota</taxon>
        <taxon>Metazoa</taxon>
        <taxon>Ecdysozoa</taxon>
        <taxon>Nematoda</taxon>
        <taxon>Chromadorea</taxon>
        <taxon>Rhabditida</taxon>
        <taxon>Tylenchina</taxon>
        <taxon>Panagrolaimomorpha</taxon>
        <taxon>Strongyloidoidea</taxon>
        <taxon>Strongyloididae</taxon>
        <taxon>Strongyloides</taxon>
    </lineage>
</organism>
<reference evidence="3" key="2">
    <citation type="submission" date="2020-12" db="UniProtKB">
        <authorList>
            <consortium name="WormBaseParasite"/>
        </authorList>
    </citation>
    <scope>IDENTIFICATION</scope>
</reference>
<gene>
    <name evidence="1 3 4" type="ORF">SRAE_1000029900</name>
</gene>
<evidence type="ECO:0000313" key="1">
    <source>
        <dbReference type="EMBL" id="CEF62023.1"/>
    </source>
</evidence>
<evidence type="ECO:0000313" key="4">
    <source>
        <dbReference type="WormBase" id="SRAE_1000029900"/>
    </source>
</evidence>
<evidence type="ECO:0000313" key="2">
    <source>
        <dbReference type="Proteomes" id="UP000035682"/>
    </source>
</evidence>
<dbReference type="WBParaSite" id="SRAE_1000029900.1">
    <property type="protein sequence ID" value="SRAE_1000029900.1"/>
    <property type="gene ID" value="WBGene00256893"/>
</dbReference>
<dbReference type="InterPro" id="IPR036322">
    <property type="entry name" value="WD40_repeat_dom_sf"/>
</dbReference>
<reference evidence="1 2" key="1">
    <citation type="submission" date="2014-09" db="EMBL/GenBank/DDBJ databases">
        <authorList>
            <person name="Martin A.A."/>
        </authorList>
    </citation>
    <scope>NUCLEOTIDE SEQUENCE</scope>
    <source>
        <strain evidence="2">ED321</strain>
        <strain evidence="1">ED321 Heterogonic</strain>
    </source>
</reference>
<dbReference type="WormBase" id="SRAE_1000029900">
    <property type="protein sequence ID" value="SRP05412"/>
    <property type="gene ID" value="WBGene00256893"/>
</dbReference>
<keyword evidence="2" id="KW-1185">Reference proteome</keyword>
<dbReference type="STRING" id="34506.A0A090MU66"/>
<protein>
    <submittedName>
        <fullName evidence="1 3">WD40-repeat-containing domain-containing protein</fullName>
    </submittedName>
</protein>
<dbReference type="GeneID" id="36374388"/>
<accession>A0A090MU66</accession>
<proteinExistence type="predicted"/>